<evidence type="ECO:0000313" key="3">
    <source>
        <dbReference type="Proteomes" id="UP000215902"/>
    </source>
</evidence>
<gene>
    <name evidence="2" type="ORF">BOX15_Mlig016917g1</name>
</gene>
<reference evidence="2 3" key="1">
    <citation type="submission" date="2017-06" db="EMBL/GenBank/DDBJ databases">
        <title>A platform for efficient transgenesis in Macrostomum lignano, a flatworm model organism for stem cell research.</title>
        <authorList>
            <person name="Berezikov E."/>
        </authorList>
    </citation>
    <scope>NUCLEOTIDE SEQUENCE [LARGE SCALE GENOMIC DNA]</scope>
    <source>
        <strain evidence="2">DV1</strain>
        <tissue evidence="2">Whole organism</tissue>
    </source>
</reference>
<keyword evidence="1" id="KW-0472">Membrane</keyword>
<evidence type="ECO:0000256" key="1">
    <source>
        <dbReference type="SAM" id="Phobius"/>
    </source>
</evidence>
<proteinExistence type="predicted"/>
<keyword evidence="3" id="KW-1185">Reference proteome</keyword>
<evidence type="ECO:0000313" key="2">
    <source>
        <dbReference type="EMBL" id="PAA94439.1"/>
    </source>
</evidence>
<accession>A0A267HA72</accession>
<keyword evidence="1" id="KW-0812">Transmembrane</keyword>
<keyword evidence="1" id="KW-1133">Transmembrane helix</keyword>
<dbReference type="AlphaFoldDB" id="A0A267HA72"/>
<protein>
    <submittedName>
        <fullName evidence="2">Uncharacterized protein</fullName>
    </submittedName>
</protein>
<comment type="caution">
    <text evidence="2">The sequence shown here is derived from an EMBL/GenBank/DDBJ whole genome shotgun (WGS) entry which is preliminary data.</text>
</comment>
<dbReference type="EMBL" id="NIVC01000010">
    <property type="protein sequence ID" value="PAA94439.1"/>
    <property type="molecule type" value="Genomic_DNA"/>
</dbReference>
<name>A0A267HA72_9PLAT</name>
<dbReference type="Proteomes" id="UP000215902">
    <property type="component" value="Unassembled WGS sequence"/>
</dbReference>
<organism evidence="2 3">
    <name type="scientific">Macrostomum lignano</name>
    <dbReference type="NCBI Taxonomy" id="282301"/>
    <lineage>
        <taxon>Eukaryota</taxon>
        <taxon>Metazoa</taxon>
        <taxon>Spiralia</taxon>
        <taxon>Lophotrochozoa</taxon>
        <taxon>Platyhelminthes</taxon>
        <taxon>Rhabditophora</taxon>
        <taxon>Macrostomorpha</taxon>
        <taxon>Macrostomida</taxon>
        <taxon>Macrostomidae</taxon>
        <taxon>Macrostomum</taxon>
    </lineage>
</organism>
<sequence length="119" mass="13237">GNLESVEGLSLLLDRSIETEMQVLVGICFILACAVAVAVDGAADSTNTDNLSIASKRVSFIPSAHAKVIAHWRMICRHFCLAAFKCKSSWYNYGNQQLPCQCGCPNFYWKLRAMHERPQ</sequence>
<feature type="transmembrane region" description="Helical" evidence="1">
    <location>
        <begin position="23"/>
        <end position="43"/>
    </location>
</feature>
<feature type="non-terminal residue" evidence="2">
    <location>
        <position position="1"/>
    </location>
</feature>